<comment type="catalytic activity">
    <reaction evidence="8">
        <text>L-homoserine + ATP = O-phospho-L-homoserine + ADP + H(+)</text>
        <dbReference type="Rhea" id="RHEA:13985"/>
        <dbReference type="ChEBI" id="CHEBI:15378"/>
        <dbReference type="ChEBI" id="CHEBI:30616"/>
        <dbReference type="ChEBI" id="CHEBI:57476"/>
        <dbReference type="ChEBI" id="CHEBI:57590"/>
        <dbReference type="ChEBI" id="CHEBI:456216"/>
        <dbReference type="EC" id="2.7.1.39"/>
    </reaction>
</comment>
<keyword evidence="12" id="KW-1185">Reference proteome</keyword>
<evidence type="ECO:0000259" key="10">
    <source>
        <dbReference type="Pfam" id="PF01636"/>
    </source>
</evidence>
<comment type="similarity">
    <text evidence="7 8">Belongs to the pseudomonas-type ThrB family.</text>
</comment>
<dbReference type="AlphaFoldDB" id="A0A7G3GA97"/>
<dbReference type="Gene3D" id="3.30.200.20">
    <property type="entry name" value="Phosphorylase Kinase, domain 1"/>
    <property type="match status" value="1"/>
</dbReference>
<evidence type="ECO:0000256" key="9">
    <source>
        <dbReference type="NCBIfam" id="TIGR00938"/>
    </source>
</evidence>
<dbReference type="InterPro" id="IPR011009">
    <property type="entry name" value="Kinase-like_dom_sf"/>
</dbReference>
<dbReference type="InterPro" id="IPR005280">
    <property type="entry name" value="Homoserine_kinase_II"/>
</dbReference>
<dbReference type="InterPro" id="IPR002575">
    <property type="entry name" value="Aminoglycoside_PTrfase"/>
</dbReference>
<organism evidence="11 12">
    <name type="scientific">Iodobacter fluviatilis</name>
    <dbReference type="NCBI Taxonomy" id="537"/>
    <lineage>
        <taxon>Bacteria</taxon>
        <taxon>Pseudomonadati</taxon>
        <taxon>Pseudomonadota</taxon>
        <taxon>Betaproteobacteria</taxon>
        <taxon>Neisseriales</taxon>
        <taxon>Chitinibacteraceae</taxon>
        <taxon>Iodobacter</taxon>
    </lineage>
</organism>
<evidence type="ECO:0000256" key="5">
    <source>
        <dbReference type="ARBA" id="ARBA00022777"/>
    </source>
</evidence>
<dbReference type="Proteomes" id="UP000515917">
    <property type="component" value="Chromosome"/>
</dbReference>
<feature type="domain" description="Aminoglycoside phosphotransferase" evidence="10">
    <location>
        <begin position="27"/>
        <end position="253"/>
    </location>
</feature>
<accession>A0A7G3GA97</accession>
<dbReference type="RefSeq" id="WP_130106262.1">
    <property type="nucleotide sequence ID" value="NZ_CP025781.1"/>
</dbReference>
<dbReference type="PANTHER" id="PTHR21064:SF6">
    <property type="entry name" value="AMINOGLYCOSIDE PHOSPHOTRANSFERASE DOMAIN-CONTAINING PROTEIN"/>
    <property type="match status" value="1"/>
</dbReference>
<dbReference type="GO" id="GO:0004413">
    <property type="term" value="F:homoserine kinase activity"/>
    <property type="evidence" value="ECO:0007669"/>
    <property type="project" value="UniProtKB-UniRule"/>
</dbReference>
<evidence type="ECO:0000256" key="8">
    <source>
        <dbReference type="HAMAP-Rule" id="MF_00301"/>
    </source>
</evidence>
<dbReference type="EMBL" id="CP025781">
    <property type="protein sequence ID" value="QBC43685.1"/>
    <property type="molecule type" value="Genomic_DNA"/>
</dbReference>
<dbReference type="UniPathway" id="UPA00050">
    <property type="reaction ID" value="UER00064"/>
</dbReference>
<evidence type="ECO:0000256" key="6">
    <source>
        <dbReference type="ARBA" id="ARBA00022840"/>
    </source>
</evidence>
<keyword evidence="3 8" id="KW-0791">Threonine biosynthesis</keyword>
<dbReference type="Pfam" id="PF01636">
    <property type="entry name" value="APH"/>
    <property type="match status" value="1"/>
</dbReference>
<dbReference type="GO" id="GO:0009088">
    <property type="term" value="P:threonine biosynthetic process"/>
    <property type="evidence" value="ECO:0007669"/>
    <property type="project" value="UniProtKB-UniRule"/>
</dbReference>
<dbReference type="NCBIfam" id="TIGR00938">
    <property type="entry name" value="thrB_alt"/>
    <property type="match status" value="1"/>
</dbReference>
<dbReference type="EC" id="2.7.1.39" evidence="8 9"/>
<keyword evidence="4 8" id="KW-0547">Nucleotide-binding</keyword>
<proteinExistence type="inferred from homology"/>
<comment type="pathway">
    <text evidence="8">Amino-acid biosynthesis; L-threonine biosynthesis; L-threonine from L-aspartate: step 4/5.</text>
</comment>
<protein>
    <recommendedName>
        <fullName evidence="8 9">Homoserine kinase</fullName>
        <shortName evidence="8">HK</shortName>
        <shortName evidence="8">HSK</shortName>
        <ecNumber evidence="8 9">2.7.1.39</ecNumber>
    </recommendedName>
</protein>
<evidence type="ECO:0000256" key="2">
    <source>
        <dbReference type="ARBA" id="ARBA00022679"/>
    </source>
</evidence>
<evidence type="ECO:0000256" key="4">
    <source>
        <dbReference type="ARBA" id="ARBA00022741"/>
    </source>
</evidence>
<keyword evidence="1 8" id="KW-0028">Amino-acid biosynthesis</keyword>
<dbReference type="HAMAP" id="MF_00301">
    <property type="entry name" value="Homoser_kinase_2"/>
    <property type="match status" value="1"/>
</dbReference>
<dbReference type="SUPFAM" id="SSF56112">
    <property type="entry name" value="Protein kinase-like (PK-like)"/>
    <property type="match status" value="1"/>
</dbReference>
<keyword evidence="2 8" id="KW-0808">Transferase</keyword>
<dbReference type="CDD" id="cd05153">
    <property type="entry name" value="HomoserineK_II"/>
    <property type="match status" value="1"/>
</dbReference>
<dbReference type="GO" id="GO:0005524">
    <property type="term" value="F:ATP binding"/>
    <property type="evidence" value="ECO:0007669"/>
    <property type="project" value="UniProtKB-KW"/>
</dbReference>
<dbReference type="InterPro" id="IPR050249">
    <property type="entry name" value="Pseudomonas-type_ThrB"/>
</dbReference>
<keyword evidence="5 8" id="KW-0418">Kinase</keyword>
<dbReference type="PANTHER" id="PTHR21064">
    <property type="entry name" value="AMINOGLYCOSIDE PHOSPHOTRANSFERASE DOMAIN-CONTAINING PROTEIN-RELATED"/>
    <property type="match status" value="1"/>
</dbReference>
<name>A0A7G3GA97_9NEIS</name>
<dbReference type="Gene3D" id="3.90.1200.10">
    <property type="match status" value="1"/>
</dbReference>
<evidence type="ECO:0000256" key="1">
    <source>
        <dbReference type="ARBA" id="ARBA00022605"/>
    </source>
</evidence>
<keyword evidence="6 8" id="KW-0067">ATP-binding</keyword>
<dbReference type="NCBIfam" id="NF003558">
    <property type="entry name" value="PRK05231.1"/>
    <property type="match status" value="1"/>
</dbReference>
<evidence type="ECO:0000256" key="7">
    <source>
        <dbReference type="ARBA" id="ARBA00038240"/>
    </source>
</evidence>
<sequence>MSVFTTVTVEDLGPFLKRYSIGSLLELKGIAAGITNTNYFVTTTHGRYVLTLFETLAADELPFYVNLMAHLAHHGIAVAAPIANLEDQYVDELNGRPTLLVQCVPGTVVDEPSALQCAEVGEMLAQMHLAARSYQGQMPNPRGPKWWNATAPQLFELMGTDEAEQLRSELALQAEHCFDHLPQGVIHADLFRDNVLLNGDHVGGFIDFYYACNDVLAYDLAITLNDWCVTESGDIDSLRAKALLHGYQTVRPLGLDEIAAWPVLLRAAALRFWVSRLYDFYKPAAGEITYAKDPGHCQRVISAHAQRQDFYV</sequence>
<evidence type="ECO:0000313" key="12">
    <source>
        <dbReference type="Proteomes" id="UP000515917"/>
    </source>
</evidence>
<dbReference type="KEGG" id="ifl:C1H71_09090"/>
<evidence type="ECO:0000313" key="11">
    <source>
        <dbReference type="EMBL" id="QBC43685.1"/>
    </source>
</evidence>
<reference evidence="11 12" key="1">
    <citation type="submission" date="2018-01" db="EMBL/GenBank/DDBJ databases">
        <title>Genome sequence of Iodobacter sp. strain PCH194 isolated from Indian Trans-Himalaya.</title>
        <authorList>
            <person name="Kumar V."/>
            <person name="Thakur V."/>
            <person name="Kumar S."/>
            <person name="Singh D."/>
        </authorList>
    </citation>
    <scope>NUCLEOTIDE SEQUENCE [LARGE SCALE GENOMIC DNA]</scope>
    <source>
        <strain evidence="11 12">PCH194</strain>
    </source>
</reference>
<gene>
    <name evidence="8" type="primary">thrB</name>
    <name evidence="11" type="ORF">C1H71_09090</name>
</gene>
<evidence type="ECO:0000256" key="3">
    <source>
        <dbReference type="ARBA" id="ARBA00022697"/>
    </source>
</evidence>